<evidence type="ECO:0000313" key="3">
    <source>
        <dbReference type="Proteomes" id="UP001055115"/>
    </source>
</evidence>
<feature type="region of interest" description="Disordered" evidence="1">
    <location>
        <begin position="634"/>
        <end position="685"/>
    </location>
</feature>
<evidence type="ECO:0000313" key="2">
    <source>
        <dbReference type="EMBL" id="GKT47737.1"/>
    </source>
</evidence>
<reference evidence="2 3" key="1">
    <citation type="submission" date="2022-03" db="EMBL/GenBank/DDBJ databases">
        <title>Genome data of Colletotrichum spp.</title>
        <authorList>
            <person name="Utami Y.D."/>
            <person name="Hiruma K."/>
        </authorList>
    </citation>
    <scope>NUCLEOTIDE SEQUENCE [LARGE SCALE GENOMIC DNA]</scope>
    <source>
        <strain evidence="2 3">MAFF 239500</strain>
    </source>
</reference>
<dbReference type="PANTHER" id="PTHR40788">
    <property type="entry name" value="CLR5 DOMAIN-CONTAINING PROTEIN-RELATED"/>
    <property type="match status" value="1"/>
</dbReference>
<comment type="caution">
    <text evidence="2">The sequence shown here is derived from an EMBL/GenBank/DDBJ whole genome shotgun (WGS) entry which is preliminary data.</text>
</comment>
<organism evidence="2 3">
    <name type="scientific">Colletotrichum spaethianum</name>
    <dbReference type="NCBI Taxonomy" id="700344"/>
    <lineage>
        <taxon>Eukaryota</taxon>
        <taxon>Fungi</taxon>
        <taxon>Dikarya</taxon>
        <taxon>Ascomycota</taxon>
        <taxon>Pezizomycotina</taxon>
        <taxon>Sordariomycetes</taxon>
        <taxon>Hypocreomycetidae</taxon>
        <taxon>Glomerellales</taxon>
        <taxon>Glomerellaceae</taxon>
        <taxon>Colletotrichum</taxon>
        <taxon>Colletotrichum spaethianum species complex</taxon>
    </lineage>
</organism>
<feature type="compositionally biased region" description="Basic residues" evidence="1">
    <location>
        <begin position="648"/>
        <end position="659"/>
    </location>
</feature>
<feature type="compositionally biased region" description="Polar residues" evidence="1">
    <location>
        <begin position="179"/>
        <end position="201"/>
    </location>
</feature>
<gene>
    <name evidence="2" type="ORF">ColSpa_07918</name>
</gene>
<feature type="region of interest" description="Disordered" evidence="1">
    <location>
        <begin position="701"/>
        <end position="720"/>
    </location>
</feature>
<proteinExistence type="predicted"/>
<accession>A0AA37P8S6</accession>
<sequence length="909" mass="102042">MVGGGPVPQNTAIPEVLTYIFTPEWNEQDIADPKSKLLLVLLKHRSTTTLTQQFLKGANGSLGDRDFVKGLPLHRDAQTGFFILFQNDHTYGDKHRSVDYLNVITDPFSQSILCVSEPFGELIFLRQMSVMKLLHLFIFTALSDMGSSYIPSIWGKLRERPTENPNMASCDLNCYKKQQNTPSQTLSSHRSIEQPNQTSVLPGTKTGTKELCKESSASISHKLSSDPVRDPPKKNLGNDNVEPEIPSADHLEPSSGCIPKKSQPGPGKNTPVLPPEAVINSRIPKLVDFFTGAVHQEFEASNYRERLKTDEMMLCDWVLNWCSTAPEGLADKDGHVLLSRAKRSTETHLGICLFEAIHFIDRNIMTWNTIRTILYVLAQLDQGKKVAKKRSRLLQELANVCYRHYYDLQNFFRRNIQCGIARKYRRRLADTYDGFGTPVVMLKNHPRDFVKSNPLMHYFLRLSQPEINPIEALDCAEKIPKYKEVYAHKIPRMTDGESSSLYNLTLVSGFLRDLHHYVRMPPACAIEGREFISKTDDLYVSFDKLKWQLSAPKYTEYLCNMAKDPSRNRGVNPNLHCKALEAMDELVETRMGSVTTELYRNAIRDCFGEAADFDLSEIKVTVEAAISAPAVVPTSAPGVANEQPNQPTKKKRTKKKKKNTSASPTSQDDPNDKEESGKEDEAPMPSIDEIWEDLMSVMNDDDSEHLSQERSVSSLSDDNTGLVMEDDAAHTQPIEDQNPASEGSITDQAGKETHVTANDEAHNAEDRGWNLDDHDIDEAASDEETGAEAAEAAIPDVNLDHDDANPPKEVLKVSARTAGVFAMLFDKRIHRGSITWTRFVAAFAEIGFSVEKKKRSAIASIPPSGTPWNQIQFHEVHGRLTRVEGYRSRKMANRLTRAYGWDETTFVVG</sequence>
<dbReference type="PANTHER" id="PTHR40788:SF1">
    <property type="entry name" value="IPA PROTEIN"/>
    <property type="match status" value="1"/>
</dbReference>
<feature type="compositionally biased region" description="Basic and acidic residues" evidence="1">
    <location>
        <begin position="223"/>
        <end position="233"/>
    </location>
</feature>
<dbReference type="Proteomes" id="UP001055115">
    <property type="component" value="Unassembled WGS sequence"/>
</dbReference>
<name>A0AA37P8S6_9PEZI</name>
<dbReference type="AlphaFoldDB" id="A0AA37P8S6"/>
<dbReference type="RefSeq" id="XP_049130087.1">
    <property type="nucleotide sequence ID" value="XM_049274130.1"/>
</dbReference>
<protein>
    <submittedName>
        <fullName evidence="2">Uncharacterized protein</fullName>
    </submittedName>
</protein>
<dbReference type="EMBL" id="BQXU01000020">
    <property type="protein sequence ID" value="GKT47737.1"/>
    <property type="molecule type" value="Genomic_DNA"/>
</dbReference>
<dbReference type="GeneID" id="73328720"/>
<keyword evidence="3" id="KW-1185">Reference proteome</keyword>
<feature type="compositionally biased region" description="Polar residues" evidence="1">
    <location>
        <begin position="709"/>
        <end position="719"/>
    </location>
</feature>
<feature type="region of interest" description="Disordered" evidence="1">
    <location>
        <begin position="179"/>
        <end position="272"/>
    </location>
</feature>
<evidence type="ECO:0000256" key="1">
    <source>
        <dbReference type="SAM" id="MobiDB-lite"/>
    </source>
</evidence>